<dbReference type="AlphaFoldDB" id="A0A1M5XIG3"/>
<dbReference type="RefSeq" id="WP_072832142.1">
    <property type="nucleotide sequence ID" value="NZ_FQXP01000008.1"/>
</dbReference>
<reference evidence="1 2" key="1">
    <citation type="submission" date="2016-11" db="EMBL/GenBank/DDBJ databases">
        <authorList>
            <person name="Jaros S."/>
            <person name="Januszkiewicz K."/>
            <person name="Wedrychowicz H."/>
        </authorList>
    </citation>
    <scope>NUCLEOTIDE SEQUENCE [LARGE SCALE GENOMIC DNA]</scope>
    <source>
        <strain evidence="1 2">DSM 3089</strain>
    </source>
</reference>
<accession>A0A1M5XIG3</accession>
<dbReference type="OrthoDB" id="1644422at2"/>
<protein>
    <recommendedName>
        <fullName evidence="3">Nucleic-acid-binding protein containing Zn-ribbon domain</fullName>
    </recommendedName>
</protein>
<evidence type="ECO:0000313" key="1">
    <source>
        <dbReference type="EMBL" id="SHH99665.1"/>
    </source>
</evidence>
<evidence type="ECO:0008006" key="3">
    <source>
        <dbReference type="Google" id="ProtNLM"/>
    </source>
</evidence>
<evidence type="ECO:0000313" key="2">
    <source>
        <dbReference type="Proteomes" id="UP000184526"/>
    </source>
</evidence>
<proteinExistence type="predicted"/>
<name>A0A1M5XIG3_9CLOT</name>
<sequence>MYVCPKCNGEMIQTYVEAPIFNLRKTPSKFLSSTASDILSCVCSECGYIEFYAKQPDLFKQE</sequence>
<keyword evidence="2" id="KW-1185">Reference proteome</keyword>
<organism evidence="1 2">
    <name type="scientific">Clostridium collagenovorans DSM 3089</name>
    <dbReference type="NCBI Taxonomy" id="1121306"/>
    <lineage>
        <taxon>Bacteria</taxon>
        <taxon>Bacillati</taxon>
        <taxon>Bacillota</taxon>
        <taxon>Clostridia</taxon>
        <taxon>Eubacteriales</taxon>
        <taxon>Clostridiaceae</taxon>
        <taxon>Clostridium</taxon>
    </lineage>
</organism>
<dbReference type="Proteomes" id="UP000184526">
    <property type="component" value="Unassembled WGS sequence"/>
</dbReference>
<gene>
    <name evidence="1" type="ORF">SAMN02745196_02285</name>
</gene>
<dbReference type="EMBL" id="FQXP01000008">
    <property type="protein sequence ID" value="SHH99665.1"/>
    <property type="molecule type" value="Genomic_DNA"/>
</dbReference>